<evidence type="ECO:0000256" key="2">
    <source>
        <dbReference type="ARBA" id="ARBA00022884"/>
    </source>
</evidence>
<dbReference type="InterPro" id="IPR004665">
    <property type="entry name" value="Term_rho"/>
</dbReference>
<dbReference type="Gene3D" id="3.40.50.300">
    <property type="entry name" value="P-loop containing nucleotide triphosphate hydrolases"/>
    <property type="match status" value="1"/>
</dbReference>
<dbReference type="GO" id="GO:0005524">
    <property type="term" value="F:ATP binding"/>
    <property type="evidence" value="ECO:0007669"/>
    <property type="project" value="InterPro"/>
</dbReference>
<proteinExistence type="predicted"/>
<sequence length="495" mass="53866">MNEKSLNDLKKAYKEYLSRLSISSLRLVGRQSGVSQATLKKKDDLVDQIASVLSGETPPAAKSNRGAPVKDNYVDPRIFEKLQEIKLTYLSGVSGEDSAEFSEAAETPVPENVLDVRSSEFGEEPVPYHEQEVYDGQLEMTNGVACLLPVSGREEGRETILVSVSLIKAHNLREGDVICCHVGRQHAALIATEILSVNGLPANPSRDRFEECEVKYPDERILLSAGKQASSSARFLDWLVPLGKGQRCLISGAPKTGKSVLLNDIAGALLEGSPELRVLVLLVDQSPESVAGFRKAAPGAEFVCTTFDDDPDRQVFMAEFLLKRAKRFAEAGMDVVLLVDSLSALARAAGETERAEAGFGPGPDNRTLHFIRRYFGAARSFIKGGSLTVIGTVSVGTGNPADDFVAGNLAGISNVEIRLDKTLADDRIFPAFDAEASRTCRSELLFSEEERQDEPSVRKYVSAHTNEEVCALVAESETRARFIRSVAAWLSKDKK</sequence>
<dbReference type="SMART" id="SM00382">
    <property type="entry name" value="AAA"/>
    <property type="match status" value="1"/>
</dbReference>
<comment type="caution">
    <text evidence="4">The sequence shown here is derived from an EMBL/GenBank/DDBJ whole genome shotgun (WGS) entry which is preliminary data.</text>
</comment>
<evidence type="ECO:0000259" key="3">
    <source>
        <dbReference type="SMART" id="SM00382"/>
    </source>
</evidence>
<keyword evidence="1" id="KW-0806">Transcription termination</keyword>
<evidence type="ECO:0000313" key="5">
    <source>
        <dbReference type="Proteomes" id="UP000824081"/>
    </source>
</evidence>
<name>A0A9D1SFQ2_9FIRM</name>
<reference evidence="4" key="2">
    <citation type="journal article" date="2021" name="PeerJ">
        <title>Extensive microbial diversity within the chicken gut microbiome revealed by metagenomics and culture.</title>
        <authorList>
            <person name="Gilroy R."/>
            <person name="Ravi A."/>
            <person name="Getino M."/>
            <person name="Pursley I."/>
            <person name="Horton D.L."/>
            <person name="Alikhan N.F."/>
            <person name="Baker D."/>
            <person name="Gharbi K."/>
            <person name="Hall N."/>
            <person name="Watson M."/>
            <person name="Adriaenssens E.M."/>
            <person name="Foster-Nyarko E."/>
            <person name="Jarju S."/>
            <person name="Secka A."/>
            <person name="Antonio M."/>
            <person name="Oren A."/>
            <person name="Chaudhuri R.R."/>
            <person name="La Ragione R."/>
            <person name="Hildebrand F."/>
            <person name="Pallen M.J."/>
        </authorList>
    </citation>
    <scope>NUCLEOTIDE SEQUENCE</scope>
    <source>
        <strain evidence="4">11687</strain>
    </source>
</reference>
<evidence type="ECO:0000313" key="4">
    <source>
        <dbReference type="EMBL" id="HIU58699.1"/>
    </source>
</evidence>
<dbReference type="EMBL" id="DVMZ01000032">
    <property type="protein sequence ID" value="HIU58699.1"/>
    <property type="molecule type" value="Genomic_DNA"/>
</dbReference>
<organism evidence="4 5">
    <name type="scientific">Candidatus Scatosoma pullistercoris</name>
    <dbReference type="NCBI Taxonomy" id="2840934"/>
    <lineage>
        <taxon>Bacteria</taxon>
        <taxon>Bacillati</taxon>
        <taxon>Bacillota</taxon>
        <taxon>Clostridia</taxon>
        <taxon>Candidatus Scatosoma</taxon>
    </lineage>
</organism>
<accession>A0A9D1SFQ2</accession>
<dbReference type="Gene3D" id="2.40.50.140">
    <property type="entry name" value="Nucleic acid-binding proteins"/>
    <property type="match status" value="1"/>
</dbReference>
<keyword evidence="1" id="KW-0804">Transcription</keyword>
<dbReference type="PANTHER" id="PTHR46425">
    <property type="entry name" value="TRANSCRIPTION TERMINATION FACTOR RHO"/>
    <property type="match status" value="1"/>
</dbReference>
<dbReference type="GO" id="GO:0008186">
    <property type="term" value="F:ATP-dependent activity, acting on RNA"/>
    <property type="evidence" value="ECO:0007669"/>
    <property type="project" value="InterPro"/>
</dbReference>
<dbReference type="Proteomes" id="UP000824081">
    <property type="component" value="Unassembled WGS sequence"/>
</dbReference>
<dbReference type="InterPro" id="IPR027417">
    <property type="entry name" value="P-loop_NTPase"/>
</dbReference>
<feature type="domain" description="AAA+ ATPase" evidence="3">
    <location>
        <begin position="244"/>
        <end position="423"/>
    </location>
</feature>
<keyword evidence="2" id="KW-0694">RNA-binding</keyword>
<gene>
    <name evidence="4" type="ORF">IAC57_01220</name>
</gene>
<dbReference type="PANTHER" id="PTHR46425:SF1">
    <property type="entry name" value="TRANSCRIPTION TERMINATION FACTOR RHO"/>
    <property type="match status" value="1"/>
</dbReference>
<dbReference type="Pfam" id="PF00006">
    <property type="entry name" value="ATP-synt_ab"/>
    <property type="match status" value="1"/>
</dbReference>
<dbReference type="SUPFAM" id="SSF52540">
    <property type="entry name" value="P-loop containing nucleoside triphosphate hydrolases"/>
    <property type="match status" value="1"/>
</dbReference>
<dbReference type="InterPro" id="IPR000194">
    <property type="entry name" value="ATPase_F1/V1/A1_a/bsu_nucl-bd"/>
</dbReference>
<reference evidence="4" key="1">
    <citation type="submission" date="2020-10" db="EMBL/GenBank/DDBJ databases">
        <authorList>
            <person name="Gilroy R."/>
        </authorList>
    </citation>
    <scope>NUCLEOTIDE SEQUENCE</scope>
    <source>
        <strain evidence="4">11687</strain>
    </source>
</reference>
<protein>
    <recommendedName>
        <fullName evidence="3">AAA+ ATPase domain-containing protein</fullName>
    </recommendedName>
</protein>
<dbReference type="InterPro" id="IPR012340">
    <property type="entry name" value="NA-bd_OB-fold"/>
</dbReference>
<keyword evidence="1" id="KW-0805">Transcription regulation</keyword>
<dbReference type="AlphaFoldDB" id="A0A9D1SFQ2"/>
<dbReference type="InterPro" id="IPR003593">
    <property type="entry name" value="AAA+_ATPase"/>
</dbReference>
<dbReference type="GO" id="GO:0003723">
    <property type="term" value="F:RNA binding"/>
    <property type="evidence" value="ECO:0007669"/>
    <property type="project" value="UniProtKB-KW"/>
</dbReference>
<evidence type="ECO:0000256" key="1">
    <source>
        <dbReference type="ARBA" id="ARBA00022472"/>
    </source>
</evidence>
<dbReference type="GO" id="GO:0006353">
    <property type="term" value="P:DNA-templated transcription termination"/>
    <property type="evidence" value="ECO:0007669"/>
    <property type="project" value="UniProtKB-KW"/>
</dbReference>